<dbReference type="EMBL" id="AUZY01008651">
    <property type="protein sequence ID" value="EQD45226.1"/>
    <property type="molecule type" value="Genomic_DNA"/>
</dbReference>
<gene>
    <name evidence="3" type="ORF">B1B_13152</name>
</gene>
<dbReference type="Gene3D" id="3.40.50.720">
    <property type="entry name" value="NAD(P)-binding Rossmann-like Domain"/>
    <property type="match status" value="1"/>
</dbReference>
<organism evidence="3">
    <name type="scientific">mine drainage metagenome</name>
    <dbReference type="NCBI Taxonomy" id="410659"/>
    <lineage>
        <taxon>unclassified sequences</taxon>
        <taxon>metagenomes</taxon>
        <taxon>ecological metagenomes</taxon>
    </lineage>
</organism>
<dbReference type="Pfam" id="PF13561">
    <property type="entry name" value="adh_short_C2"/>
    <property type="match status" value="1"/>
</dbReference>
<dbReference type="AlphaFoldDB" id="T0ZB53"/>
<comment type="caution">
    <text evidence="3">The sequence shown here is derived from an EMBL/GenBank/DDBJ whole genome shotgun (WGS) entry which is preliminary data.</text>
</comment>
<evidence type="ECO:0000256" key="2">
    <source>
        <dbReference type="ARBA" id="ARBA00023002"/>
    </source>
</evidence>
<reference evidence="3" key="2">
    <citation type="journal article" date="2014" name="ISME J.">
        <title>Microbial stratification in low pH oxic and suboxic macroscopic growths along an acid mine drainage.</title>
        <authorList>
            <person name="Mendez-Garcia C."/>
            <person name="Mesa V."/>
            <person name="Sprenger R.R."/>
            <person name="Richter M."/>
            <person name="Diez M.S."/>
            <person name="Solano J."/>
            <person name="Bargiela R."/>
            <person name="Golyshina O.V."/>
            <person name="Manteca A."/>
            <person name="Ramos J.L."/>
            <person name="Gallego J.R."/>
            <person name="Llorente I."/>
            <person name="Martins Dos Santos V.A."/>
            <person name="Jensen O.N."/>
            <person name="Pelaez A.I."/>
            <person name="Sanchez J."/>
            <person name="Ferrer M."/>
        </authorList>
    </citation>
    <scope>NUCLEOTIDE SEQUENCE</scope>
</reference>
<protein>
    <submittedName>
        <fullName evidence="3">Short-chain dehydrogenase/reductase SDR</fullName>
    </submittedName>
</protein>
<sequence>MKSMALEGARHGITSNAIVVGIIATESFRITPPATVERMVLRTAMREPGRPEDVAAAVCYLASPEARYVTGVELAVAGGIDLFTF</sequence>
<accession>T0ZB53</accession>
<proteinExistence type="inferred from homology"/>
<name>T0ZB53_9ZZZZ</name>
<evidence type="ECO:0000313" key="3">
    <source>
        <dbReference type="EMBL" id="EQD45226.1"/>
    </source>
</evidence>
<dbReference type="PANTHER" id="PTHR43477:SF1">
    <property type="entry name" value="DIHYDROANTICAPSIN 7-DEHYDROGENASE"/>
    <property type="match status" value="1"/>
</dbReference>
<dbReference type="SUPFAM" id="SSF51735">
    <property type="entry name" value="NAD(P)-binding Rossmann-fold domains"/>
    <property type="match status" value="1"/>
</dbReference>
<dbReference type="GO" id="GO:0016491">
    <property type="term" value="F:oxidoreductase activity"/>
    <property type="evidence" value="ECO:0007669"/>
    <property type="project" value="UniProtKB-KW"/>
</dbReference>
<reference evidence="3" key="1">
    <citation type="submission" date="2013-08" db="EMBL/GenBank/DDBJ databases">
        <authorList>
            <person name="Mendez C."/>
            <person name="Richter M."/>
            <person name="Ferrer M."/>
            <person name="Sanchez J."/>
        </authorList>
    </citation>
    <scope>NUCLEOTIDE SEQUENCE</scope>
</reference>
<dbReference type="PANTHER" id="PTHR43477">
    <property type="entry name" value="DIHYDROANTICAPSIN 7-DEHYDROGENASE"/>
    <property type="match status" value="1"/>
</dbReference>
<dbReference type="InterPro" id="IPR051122">
    <property type="entry name" value="SDR_DHRS6-like"/>
</dbReference>
<dbReference type="PRINTS" id="PR00081">
    <property type="entry name" value="GDHRDH"/>
</dbReference>
<comment type="similarity">
    <text evidence="1">Belongs to the short-chain dehydrogenases/reductases (SDR) family.</text>
</comment>
<evidence type="ECO:0000256" key="1">
    <source>
        <dbReference type="ARBA" id="ARBA00006484"/>
    </source>
</evidence>
<dbReference type="InterPro" id="IPR036291">
    <property type="entry name" value="NAD(P)-bd_dom_sf"/>
</dbReference>
<dbReference type="InterPro" id="IPR002347">
    <property type="entry name" value="SDR_fam"/>
</dbReference>
<keyword evidence="2" id="KW-0560">Oxidoreductase</keyword>